<proteinExistence type="inferred from homology"/>
<dbReference type="InterPro" id="IPR025993">
    <property type="entry name" value="Ceramide_glucosylTrfase"/>
</dbReference>
<comment type="pathway">
    <text evidence="4">Sphingolipid metabolism.</text>
</comment>
<keyword evidence="7" id="KW-0808">Transferase</keyword>
<dbReference type="Gene3D" id="3.90.550.10">
    <property type="entry name" value="Spore Coat Polysaccharide Biosynthesis Protein SpsA, Chain A"/>
    <property type="match status" value="1"/>
</dbReference>
<accession>A0ABP7EI40</accession>
<dbReference type="PANTHER" id="PTHR43179:SF12">
    <property type="entry name" value="GALACTOFURANOSYLTRANSFERASE GLFT2"/>
    <property type="match status" value="1"/>
</dbReference>
<evidence type="ECO:0000313" key="12">
    <source>
        <dbReference type="Proteomes" id="UP001500051"/>
    </source>
</evidence>
<comment type="pathway">
    <text evidence="2">Lipid metabolism; sphingolipid metabolism.</text>
</comment>
<evidence type="ECO:0000256" key="3">
    <source>
        <dbReference type="ARBA" id="ARBA00004776"/>
    </source>
</evidence>
<evidence type="ECO:0000256" key="7">
    <source>
        <dbReference type="ARBA" id="ARBA00022679"/>
    </source>
</evidence>
<dbReference type="EMBL" id="BAAAYX010000026">
    <property type="protein sequence ID" value="GAA3718468.1"/>
    <property type="molecule type" value="Genomic_DNA"/>
</dbReference>
<dbReference type="RefSeq" id="WP_344814533.1">
    <property type="nucleotide sequence ID" value="NZ_BAAAYX010000026.1"/>
</dbReference>
<evidence type="ECO:0000256" key="2">
    <source>
        <dbReference type="ARBA" id="ARBA00004760"/>
    </source>
</evidence>
<name>A0ABP7EI40_9ACTN</name>
<comment type="caution">
    <text evidence="11">The sequence shown here is derived from an EMBL/GenBank/DDBJ whole genome shotgun (WGS) entry which is preliminary data.</text>
</comment>
<protein>
    <recommendedName>
        <fullName evidence="13">Glycosyltransferase 2-like domain-containing protein</fullName>
    </recommendedName>
</protein>
<evidence type="ECO:0000256" key="4">
    <source>
        <dbReference type="ARBA" id="ARBA00004991"/>
    </source>
</evidence>
<comment type="pathway">
    <text evidence="3">Cell wall biogenesis; cell wall polysaccharide biosynthesis.</text>
</comment>
<dbReference type="Proteomes" id="UP001500051">
    <property type="component" value="Unassembled WGS sequence"/>
</dbReference>
<dbReference type="InterPro" id="IPR029044">
    <property type="entry name" value="Nucleotide-diphossugar_trans"/>
</dbReference>
<evidence type="ECO:0000313" key="11">
    <source>
        <dbReference type="EMBL" id="GAA3718468.1"/>
    </source>
</evidence>
<keyword evidence="12" id="KW-1185">Reference proteome</keyword>
<dbReference type="SUPFAM" id="SSF53448">
    <property type="entry name" value="Nucleotide-diphospho-sugar transferases"/>
    <property type="match status" value="1"/>
</dbReference>
<comment type="similarity">
    <text evidence="5">Belongs to the glycosyltransferase 2 family.</text>
</comment>
<keyword evidence="9" id="KW-1133">Transmembrane helix</keyword>
<sequence length="323" mass="34769">MTDPNSHTASEPSIDDLEVVLVSYRSRHHVEELLNGWPPGLAVAVVDNSANSDGLADFVTTRSQVRYLSGNGQGFARGANLGAFTSTKPYVVFVNPDCRPILEQILSLARGVAADENAITHAATPVNHEGGIDLGVGGWEPSIPRSIVHALGIHHVAPSSGLFAHPRVGEHIDVDWVTGTCMAVHLGRFREVGGFDETFFVYCEDTALGHRARQRGWHCVLRDDVLVLHGTGSSGAPSSEMRRLQGASYATYLRRYGKSRLQAVTMANLYVLGCLWRGIALTVTGRRARAAATWSIVRGMVTRRAFVGGIEVAHARAVENGAG</sequence>
<dbReference type="PANTHER" id="PTHR43179">
    <property type="entry name" value="RHAMNOSYLTRANSFERASE WBBL"/>
    <property type="match status" value="1"/>
</dbReference>
<evidence type="ECO:0000256" key="10">
    <source>
        <dbReference type="ARBA" id="ARBA00023136"/>
    </source>
</evidence>
<keyword evidence="10" id="KW-0472">Membrane</keyword>
<keyword evidence="6" id="KW-0328">Glycosyltransferase</keyword>
<comment type="subcellular location">
    <subcellularLocation>
        <location evidence="1">Membrane</location>
        <topology evidence="1">Multi-pass membrane protein</topology>
    </subcellularLocation>
</comment>
<evidence type="ECO:0000256" key="1">
    <source>
        <dbReference type="ARBA" id="ARBA00004141"/>
    </source>
</evidence>
<evidence type="ECO:0000256" key="5">
    <source>
        <dbReference type="ARBA" id="ARBA00006739"/>
    </source>
</evidence>
<reference evidence="12" key="1">
    <citation type="journal article" date="2019" name="Int. J. Syst. Evol. Microbiol.">
        <title>The Global Catalogue of Microorganisms (GCM) 10K type strain sequencing project: providing services to taxonomists for standard genome sequencing and annotation.</title>
        <authorList>
            <consortium name="The Broad Institute Genomics Platform"/>
            <consortium name="The Broad Institute Genome Sequencing Center for Infectious Disease"/>
            <person name="Wu L."/>
            <person name="Ma J."/>
        </authorList>
    </citation>
    <scope>NUCLEOTIDE SEQUENCE [LARGE SCALE GENOMIC DNA]</scope>
    <source>
        <strain evidence="12">JCM 16548</strain>
    </source>
</reference>
<evidence type="ECO:0000256" key="9">
    <source>
        <dbReference type="ARBA" id="ARBA00022989"/>
    </source>
</evidence>
<evidence type="ECO:0000256" key="6">
    <source>
        <dbReference type="ARBA" id="ARBA00022676"/>
    </source>
</evidence>
<evidence type="ECO:0000256" key="8">
    <source>
        <dbReference type="ARBA" id="ARBA00022692"/>
    </source>
</evidence>
<keyword evidence="8" id="KW-0812">Transmembrane</keyword>
<dbReference type="Pfam" id="PF13506">
    <property type="entry name" value="Glyco_transf_21"/>
    <property type="match status" value="1"/>
</dbReference>
<organism evidence="11 12">
    <name type="scientific">Microlunatus aurantiacus</name>
    <dbReference type="NCBI Taxonomy" id="446786"/>
    <lineage>
        <taxon>Bacteria</taxon>
        <taxon>Bacillati</taxon>
        <taxon>Actinomycetota</taxon>
        <taxon>Actinomycetes</taxon>
        <taxon>Propionibacteriales</taxon>
        <taxon>Propionibacteriaceae</taxon>
        <taxon>Microlunatus</taxon>
    </lineage>
</organism>
<gene>
    <name evidence="11" type="ORF">GCM10022204_43130</name>
</gene>
<evidence type="ECO:0008006" key="13">
    <source>
        <dbReference type="Google" id="ProtNLM"/>
    </source>
</evidence>